<comment type="function">
    <text evidence="12">Cytochrome bo(3) ubiquinol terminal oxidase is the component of the aerobic respiratory chain of E.coli that predominates when cells are grown at high aeration. Has proton pump activity across the membrane in addition to electron transfer, pumping 2 protons/electron.</text>
</comment>
<evidence type="ECO:0000313" key="18">
    <source>
        <dbReference type="EMBL" id="MBB6102718.1"/>
    </source>
</evidence>
<dbReference type="InterPro" id="IPR050968">
    <property type="entry name" value="Cytochrome_c_oxidase_bac_sub4"/>
</dbReference>
<evidence type="ECO:0000256" key="3">
    <source>
        <dbReference type="ARBA" id="ARBA00011700"/>
    </source>
</evidence>
<evidence type="ECO:0000256" key="6">
    <source>
        <dbReference type="ARBA" id="ARBA00022475"/>
    </source>
</evidence>
<evidence type="ECO:0000256" key="15">
    <source>
        <dbReference type="ARBA" id="ARBA00031887"/>
    </source>
</evidence>
<evidence type="ECO:0000256" key="17">
    <source>
        <dbReference type="SAM" id="Phobius"/>
    </source>
</evidence>
<evidence type="ECO:0000256" key="5">
    <source>
        <dbReference type="ARBA" id="ARBA00022448"/>
    </source>
</evidence>
<feature type="transmembrane region" description="Helical" evidence="17">
    <location>
        <begin position="29"/>
        <end position="52"/>
    </location>
</feature>
<dbReference type="InterPro" id="IPR014210">
    <property type="entry name" value="Cyt_o_ubiqinol_oxidase_su4"/>
</dbReference>
<keyword evidence="6" id="KW-1003">Cell membrane</keyword>
<evidence type="ECO:0000256" key="1">
    <source>
        <dbReference type="ARBA" id="ARBA00004651"/>
    </source>
</evidence>
<keyword evidence="7 17" id="KW-0812">Transmembrane</keyword>
<dbReference type="EMBL" id="JACHBW010000006">
    <property type="protein sequence ID" value="MBB6102718.1"/>
    <property type="molecule type" value="Genomic_DNA"/>
</dbReference>
<dbReference type="GO" id="GO:0009486">
    <property type="term" value="F:cytochrome bo3 ubiquinol oxidase activity"/>
    <property type="evidence" value="ECO:0007669"/>
    <property type="project" value="InterPro"/>
</dbReference>
<keyword evidence="5" id="KW-0813">Transport</keyword>
<evidence type="ECO:0000256" key="4">
    <source>
        <dbReference type="ARBA" id="ARBA00014689"/>
    </source>
</evidence>
<organism evidence="18 19">
    <name type="scientific">Paraburkholderia bannensis</name>
    <dbReference type="NCBI Taxonomy" id="765414"/>
    <lineage>
        <taxon>Bacteria</taxon>
        <taxon>Pseudomonadati</taxon>
        <taxon>Pseudomonadota</taxon>
        <taxon>Betaproteobacteria</taxon>
        <taxon>Burkholderiales</taxon>
        <taxon>Burkholderiaceae</taxon>
        <taxon>Paraburkholderia</taxon>
    </lineage>
</organism>
<comment type="similarity">
    <text evidence="2">Belongs to the cytochrome c oxidase bacterial subunit 4 family.</text>
</comment>
<evidence type="ECO:0000256" key="9">
    <source>
        <dbReference type="ARBA" id="ARBA00022989"/>
    </source>
</evidence>
<feature type="transmembrane region" description="Helical" evidence="17">
    <location>
        <begin position="89"/>
        <end position="110"/>
    </location>
</feature>
<dbReference type="InterPro" id="IPR005171">
    <property type="entry name" value="Cyt_c_oxidase_su4_prok"/>
</dbReference>
<evidence type="ECO:0000256" key="12">
    <source>
        <dbReference type="ARBA" id="ARBA00025694"/>
    </source>
</evidence>
<evidence type="ECO:0000256" key="2">
    <source>
        <dbReference type="ARBA" id="ARBA00008079"/>
    </source>
</evidence>
<evidence type="ECO:0000256" key="14">
    <source>
        <dbReference type="ARBA" id="ARBA00030211"/>
    </source>
</evidence>
<gene>
    <name evidence="18" type="ORF">F4827_002570</name>
</gene>
<comment type="subunit">
    <text evidence="3">Heterooctamer of two A chains, two B chains, two C chains and two D chains.</text>
</comment>
<feature type="transmembrane region" description="Helical" evidence="17">
    <location>
        <begin position="58"/>
        <end position="77"/>
    </location>
</feature>
<keyword evidence="9 17" id="KW-1133">Transmembrane helix</keyword>
<evidence type="ECO:0000256" key="16">
    <source>
        <dbReference type="ARBA" id="ARBA00032185"/>
    </source>
</evidence>
<keyword evidence="8" id="KW-0249">Electron transport</keyword>
<dbReference type="Proteomes" id="UP000571554">
    <property type="component" value="Unassembled WGS sequence"/>
</dbReference>
<evidence type="ECO:0000256" key="11">
    <source>
        <dbReference type="ARBA" id="ARBA00023136"/>
    </source>
</evidence>
<comment type="subcellular location">
    <subcellularLocation>
        <location evidence="1">Cell membrane</location>
        <topology evidence="1">Multi-pass membrane protein</topology>
    </subcellularLocation>
</comment>
<keyword evidence="11 17" id="KW-0472">Membrane</keyword>
<dbReference type="AlphaFoldDB" id="A0A7W9WTG0"/>
<evidence type="ECO:0000256" key="7">
    <source>
        <dbReference type="ARBA" id="ARBA00022692"/>
    </source>
</evidence>
<comment type="caution">
    <text evidence="18">The sequence shown here is derived from an EMBL/GenBank/DDBJ whole genome shotgun (WGS) entry which is preliminary data.</text>
</comment>
<dbReference type="PANTHER" id="PTHR36835">
    <property type="entry name" value="CYTOCHROME BO(3) UBIQUINOL OXIDASE SUBUNIT 4"/>
    <property type="match status" value="1"/>
</dbReference>
<dbReference type="Pfam" id="PF03626">
    <property type="entry name" value="COX4_pro"/>
    <property type="match status" value="1"/>
</dbReference>
<evidence type="ECO:0000256" key="10">
    <source>
        <dbReference type="ARBA" id="ARBA00023002"/>
    </source>
</evidence>
<reference evidence="18 19" key="1">
    <citation type="submission" date="2020-08" db="EMBL/GenBank/DDBJ databases">
        <title>Above-ground endophytic microbial communities from plants in different locations in the United States.</title>
        <authorList>
            <person name="Frank C."/>
        </authorList>
    </citation>
    <scope>NUCLEOTIDE SEQUENCE [LARGE SCALE GENOMIC DNA]</scope>
    <source>
        <strain evidence="18 19">WP4_2_2</strain>
    </source>
</reference>
<dbReference type="GO" id="GO:0019646">
    <property type="term" value="P:aerobic electron transport chain"/>
    <property type="evidence" value="ECO:0007669"/>
    <property type="project" value="TreeGrafter"/>
</dbReference>
<name>A0A7W9WTG0_9BURK</name>
<keyword evidence="10" id="KW-0560">Oxidoreductase</keyword>
<evidence type="ECO:0000256" key="13">
    <source>
        <dbReference type="ARBA" id="ARBA00030071"/>
    </source>
</evidence>
<dbReference type="GO" id="GO:0015990">
    <property type="term" value="P:electron transport coupled proton transport"/>
    <property type="evidence" value="ECO:0007669"/>
    <property type="project" value="InterPro"/>
</dbReference>
<dbReference type="GO" id="GO:0009319">
    <property type="term" value="C:cytochrome o ubiquinol oxidase complex"/>
    <property type="evidence" value="ECO:0007669"/>
    <property type="project" value="TreeGrafter"/>
</dbReference>
<sequence>MSHSNVSHSSHSAGHDDSHDDSHGSFKGYMIGTVLSLVLTLASFGVVMFHVIPPAQGLTAIVVLCVAQLVVQLVYFLHIGAARSQRANTGIFICTAFLIAVIVGLSLWVMHNANVNMMPSQISVERAMAHD</sequence>
<proteinExistence type="inferred from homology"/>
<protein>
    <recommendedName>
        <fullName evidence="4">Cytochrome bo(3) ubiquinol oxidase subunit 4</fullName>
    </recommendedName>
    <alternativeName>
        <fullName evidence="16">Cytochrome o ubiquinol oxidase subunit 4</fullName>
    </alternativeName>
    <alternativeName>
        <fullName evidence="13">Oxidase bo(3) subunit 4</fullName>
    </alternativeName>
    <alternativeName>
        <fullName evidence="14">Ubiquinol oxidase polypeptide IV</fullName>
    </alternativeName>
    <alternativeName>
        <fullName evidence="15">Ubiquinol oxidase subunit 4</fullName>
    </alternativeName>
</protein>
<keyword evidence="19" id="KW-1185">Reference proteome</keyword>
<dbReference type="PANTHER" id="PTHR36835:SF1">
    <property type="entry name" value="CYTOCHROME BO(3) UBIQUINOL OXIDASE SUBUNIT 4"/>
    <property type="match status" value="1"/>
</dbReference>
<accession>A0A7W9WTG0</accession>
<dbReference type="RefSeq" id="WP_183724264.1">
    <property type="nucleotide sequence ID" value="NZ_JACHBW010000006.1"/>
</dbReference>
<dbReference type="GO" id="GO:0015078">
    <property type="term" value="F:proton transmembrane transporter activity"/>
    <property type="evidence" value="ECO:0007669"/>
    <property type="project" value="TreeGrafter"/>
</dbReference>
<evidence type="ECO:0000256" key="8">
    <source>
        <dbReference type="ARBA" id="ARBA00022982"/>
    </source>
</evidence>
<dbReference type="GO" id="GO:0005886">
    <property type="term" value="C:plasma membrane"/>
    <property type="evidence" value="ECO:0007669"/>
    <property type="project" value="UniProtKB-SubCell"/>
</dbReference>
<dbReference type="NCBIfam" id="TIGR02847">
    <property type="entry name" value="CyoD"/>
    <property type="match status" value="1"/>
</dbReference>
<evidence type="ECO:0000313" key="19">
    <source>
        <dbReference type="Proteomes" id="UP000571554"/>
    </source>
</evidence>